<proteinExistence type="predicted"/>
<comment type="caution">
    <text evidence="1">The sequence shown here is derived from an EMBL/GenBank/DDBJ whole genome shotgun (WGS) entry which is preliminary data.</text>
</comment>
<accession>A0ABQ2H5D3</accession>
<dbReference type="RefSeq" id="WP_188868784.1">
    <property type="nucleotide sequence ID" value="NZ_BMNW01000068.1"/>
</dbReference>
<evidence type="ECO:0000313" key="1">
    <source>
        <dbReference type="EMBL" id="GGM33076.1"/>
    </source>
</evidence>
<keyword evidence="2" id="KW-1185">Reference proteome</keyword>
<organism evidence="1 2">
    <name type="scientific">Pseudomonas asuensis</name>
    <dbReference type="NCBI Taxonomy" id="1825787"/>
    <lineage>
        <taxon>Bacteria</taxon>
        <taxon>Pseudomonadati</taxon>
        <taxon>Pseudomonadota</taxon>
        <taxon>Gammaproteobacteria</taxon>
        <taxon>Pseudomonadales</taxon>
        <taxon>Pseudomonadaceae</taxon>
        <taxon>Pseudomonas</taxon>
    </lineage>
</organism>
<protein>
    <submittedName>
        <fullName evidence="1">Uncharacterized protein</fullName>
    </submittedName>
</protein>
<dbReference type="Proteomes" id="UP000616499">
    <property type="component" value="Unassembled WGS sequence"/>
</dbReference>
<sequence length="120" mass="13534">MNIQPPENYLDSMQAAALSFLIRHQAEHLGNTDQLLMRAVIHLNERLQVPEHTAKRLVDRAYSELKPEPEHRYLDVDSSTGLVAVLVDPESGRRYRIPIAEVFAACIDDPDLPPNPSSTH</sequence>
<gene>
    <name evidence="1" type="ORF">GCM10009425_49430</name>
</gene>
<dbReference type="EMBL" id="BMNW01000068">
    <property type="protein sequence ID" value="GGM33076.1"/>
    <property type="molecule type" value="Genomic_DNA"/>
</dbReference>
<evidence type="ECO:0000313" key="2">
    <source>
        <dbReference type="Proteomes" id="UP000616499"/>
    </source>
</evidence>
<reference evidence="2" key="1">
    <citation type="journal article" date="2019" name="Int. J. Syst. Evol. Microbiol.">
        <title>The Global Catalogue of Microorganisms (GCM) 10K type strain sequencing project: providing services to taxonomists for standard genome sequencing and annotation.</title>
        <authorList>
            <consortium name="The Broad Institute Genomics Platform"/>
            <consortium name="The Broad Institute Genome Sequencing Center for Infectious Disease"/>
            <person name="Wu L."/>
            <person name="Ma J."/>
        </authorList>
    </citation>
    <scope>NUCLEOTIDE SEQUENCE [LARGE SCALE GENOMIC DNA]</scope>
    <source>
        <strain evidence="2">JCM 13501</strain>
    </source>
</reference>
<name>A0ABQ2H5D3_9PSED</name>